<comment type="caution">
    <text evidence="11">The sequence shown here is derived from an EMBL/GenBank/DDBJ whole genome shotgun (WGS) entry which is preliminary data.</text>
</comment>
<dbReference type="GO" id="GO:0005524">
    <property type="term" value="F:ATP binding"/>
    <property type="evidence" value="ECO:0007669"/>
    <property type="project" value="UniProtKB-KW"/>
</dbReference>
<dbReference type="RefSeq" id="WP_186886324.1">
    <property type="nucleotide sequence ID" value="NZ_JACONZ010000001.1"/>
</dbReference>
<dbReference type="Proteomes" id="UP000659630">
    <property type="component" value="Unassembled WGS sequence"/>
</dbReference>
<evidence type="ECO:0000256" key="8">
    <source>
        <dbReference type="ARBA" id="ARBA00033408"/>
    </source>
</evidence>
<evidence type="ECO:0000256" key="1">
    <source>
        <dbReference type="ARBA" id="ARBA00003618"/>
    </source>
</evidence>
<name>A0A923IBW7_9FIRM</name>
<dbReference type="Gene3D" id="3.40.50.300">
    <property type="entry name" value="P-loop containing nucleotide triphosphate hydrolases"/>
    <property type="match status" value="2"/>
</dbReference>
<dbReference type="SUPFAM" id="SSF52540">
    <property type="entry name" value="P-loop containing nucleoside triphosphate hydrolases"/>
    <property type="match status" value="1"/>
</dbReference>
<dbReference type="CDD" id="cd03241">
    <property type="entry name" value="ABC_RecN"/>
    <property type="match status" value="2"/>
</dbReference>
<feature type="domain" description="RecF/RecN/SMC N-terminal" evidence="10">
    <location>
        <begin position="2"/>
        <end position="503"/>
    </location>
</feature>
<keyword evidence="12" id="KW-1185">Reference proteome</keyword>
<dbReference type="GO" id="GO:0009432">
    <property type="term" value="P:SOS response"/>
    <property type="evidence" value="ECO:0007669"/>
    <property type="project" value="TreeGrafter"/>
</dbReference>
<comment type="function">
    <text evidence="1 9">May be involved in recombinational repair of damaged DNA.</text>
</comment>
<evidence type="ECO:0000256" key="3">
    <source>
        <dbReference type="ARBA" id="ARBA00021315"/>
    </source>
</evidence>
<evidence type="ECO:0000256" key="7">
    <source>
        <dbReference type="ARBA" id="ARBA00023204"/>
    </source>
</evidence>
<keyword evidence="5 9" id="KW-0227">DNA damage</keyword>
<dbReference type="PANTHER" id="PTHR11059:SF0">
    <property type="entry name" value="DNA REPAIR PROTEIN RECN"/>
    <property type="match status" value="1"/>
</dbReference>
<evidence type="ECO:0000259" key="10">
    <source>
        <dbReference type="Pfam" id="PF02463"/>
    </source>
</evidence>
<dbReference type="GO" id="GO:0043590">
    <property type="term" value="C:bacterial nucleoid"/>
    <property type="evidence" value="ECO:0007669"/>
    <property type="project" value="TreeGrafter"/>
</dbReference>
<dbReference type="GO" id="GO:0006281">
    <property type="term" value="P:DNA repair"/>
    <property type="evidence" value="ECO:0007669"/>
    <property type="project" value="UniProtKB-KW"/>
</dbReference>
<evidence type="ECO:0000313" key="11">
    <source>
        <dbReference type="EMBL" id="MBC5579945.1"/>
    </source>
</evidence>
<dbReference type="FunFam" id="3.40.50.300:FF:000356">
    <property type="entry name" value="DNA repair protein RecN"/>
    <property type="match status" value="1"/>
</dbReference>
<dbReference type="InterPro" id="IPR004604">
    <property type="entry name" value="DNA_recomb/repair_RecN"/>
</dbReference>
<keyword evidence="6" id="KW-0067">ATP-binding</keyword>
<evidence type="ECO:0000256" key="4">
    <source>
        <dbReference type="ARBA" id="ARBA00022741"/>
    </source>
</evidence>
<evidence type="ECO:0000313" key="12">
    <source>
        <dbReference type="Proteomes" id="UP000659630"/>
    </source>
</evidence>
<dbReference type="Pfam" id="PF02463">
    <property type="entry name" value="SMC_N"/>
    <property type="match status" value="1"/>
</dbReference>
<keyword evidence="7 9" id="KW-0234">DNA repair</keyword>
<keyword evidence="4" id="KW-0547">Nucleotide-binding</keyword>
<dbReference type="PIRSF" id="PIRSF003128">
    <property type="entry name" value="RecN"/>
    <property type="match status" value="1"/>
</dbReference>
<dbReference type="GO" id="GO:0006310">
    <property type="term" value="P:DNA recombination"/>
    <property type="evidence" value="ECO:0007669"/>
    <property type="project" value="InterPro"/>
</dbReference>
<evidence type="ECO:0000256" key="9">
    <source>
        <dbReference type="PIRNR" id="PIRNR003128"/>
    </source>
</evidence>
<dbReference type="NCBIfam" id="TIGR00634">
    <property type="entry name" value="recN"/>
    <property type="match status" value="1"/>
</dbReference>
<comment type="similarity">
    <text evidence="2 9">Belongs to the RecN family.</text>
</comment>
<dbReference type="AlphaFoldDB" id="A0A923IBW7"/>
<evidence type="ECO:0000256" key="2">
    <source>
        <dbReference type="ARBA" id="ARBA00009441"/>
    </source>
</evidence>
<dbReference type="FunFam" id="3.40.50.300:FF:000319">
    <property type="entry name" value="DNA repair protein RecN"/>
    <property type="match status" value="1"/>
</dbReference>
<gene>
    <name evidence="11" type="primary">recN</name>
    <name evidence="11" type="ORF">H8S23_00315</name>
</gene>
<dbReference type="PANTHER" id="PTHR11059">
    <property type="entry name" value="DNA REPAIR PROTEIN RECN"/>
    <property type="match status" value="1"/>
</dbReference>
<dbReference type="InterPro" id="IPR003395">
    <property type="entry name" value="RecF/RecN/SMC_N"/>
</dbReference>
<accession>A0A923IBW7</accession>
<evidence type="ECO:0000256" key="5">
    <source>
        <dbReference type="ARBA" id="ARBA00022763"/>
    </source>
</evidence>
<organism evidence="11 12">
    <name type="scientific">Anaerofilum hominis</name>
    <dbReference type="NCBI Taxonomy" id="2763016"/>
    <lineage>
        <taxon>Bacteria</taxon>
        <taxon>Bacillati</taxon>
        <taxon>Bacillota</taxon>
        <taxon>Clostridia</taxon>
        <taxon>Eubacteriales</taxon>
        <taxon>Oscillospiraceae</taxon>
        <taxon>Anaerofilum</taxon>
    </lineage>
</organism>
<dbReference type="InterPro" id="IPR027417">
    <property type="entry name" value="P-loop_NTPase"/>
</dbReference>
<dbReference type="EMBL" id="JACONZ010000001">
    <property type="protein sequence ID" value="MBC5579945.1"/>
    <property type="molecule type" value="Genomic_DNA"/>
</dbReference>
<protein>
    <recommendedName>
        <fullName evidence="3 9">DNA repair protein RecN</fullName>
    </recommendedName>
    <alternativeName>
        <fullName evidence="8 9">Recombination protein N</fullName>
    </alternativeName>
</protein>
<evidence type="ECO:0000256" key="6">
    <source>
        <dbReference type="ARBA" id="ARBA00022840"/>
    </source>
</evidence>
<proteinExistence type="inferred from homology"/>
<reference evidence="11" key="1">
    <citation type="submission" date="2020-08" db="EMBL/GenBank/DDBJ databases">
        <title>Genome public.</title>
        <authorList>
            <person name="Liu C."/>
            <person name="Sun Q."/>
        </authorList>
    </citation>
    <scope>NUCLEOTIDE SEQUENCE</scope>
    <source>
        <strain evidence="11">BX8</strain>
    </source>
</reference>
<sequence>MLNELSIENVAVIEKAEVRFGAGLNVLTGETGAGKSILIDSINAILGNRTSRELVRSGTPKAAVWATFTQLPAEAQAALEAAGYEADEELLLYREIGADGKTSCRVNGRPATAAILREIGASLLTIHGQHDNQSLLNPSKHLGILDGYAQNEELLEEYRHAYRALREIEKQIAALSMDEGEKQRRLDLLRYQVDEIEAAGLVEGEEEQLTEQRNKIRHSQKILDSLGAAYAALQGGEDLQGGVDLLGEAGGQVEGIGDLSEEFSSLAEKLNDLYYSAQDLAAEIKNTLDGFDFDPSQLEEIEGRLDLLYGLKRKYGQSVEDILDFYEKARSELDTIEFSDQKLAELTGRREESYRGAAALADRLTRTRKKAFEAFSAEIAASLQFLNMPGIRLTLALEKAALGPAGQDDLEFYISTNPGEAPKPLAKIASGGELSRIMLAIKSVMAEKDHIPTVIYDEIDTGVSGLAAGRIGQKLKETADSGHQVICITHTAQIAAYAKSHLLIEKAVENDRTYTSVRALGEEERVRELARIISGDRVTELALANAREMLQLADA</sequence>